<dbReference type="Pfam" id="PF04883">
    <property type="entry name" value="HK97-gp10_like"/>
    <property type="match status" value="1"/>
</dbReference>
<sequence length="158" mass="17482">MADIQFDIQGLDQLQSKLERLNNPRKVKSMVRKALRQAANIVRDAARNNAKLIDDPETREKIWKNISVQGGKTRNFSDIKIRVGVRGGAAMNQHSDAAALSSLSGGNTTYWRYLEFGAATTPAVPFMRPALANNIQPVTDKFVQMLNDEIDKALASPT</sequence>
<dbReference type="NCBIfam" id="TIGR01725">
    <property type="entry name" value="phge_HK97_gp10"/>
    <property type="match status" value="1"/>
</dbReference>
<dbReference type="InterPro" id="IPR010064">
    <property type="entry name" value="HK97-gp10_tail"/>
</dbReference>
<evidence type="ECO:0000313" key="1">
    <source>
        <dbReference type="EMBL" id="MCF0263383.1"/>
    </source>
</evidence>
<dbReference type="Proteomes" id="UP000887320">
    <property type="component" value="Unassembled WGS sequence"/>
</dbReference>
<accession>A0A8X8GIJ6</accession>
<reference evidence="1" key="1">
    <citation type="submission" date="2021-07" db="EMBL/GenBank/DDBJ databases">
        <authorList>
            <person name="Fernandez M."/>
            <person name="Pereira P."/>
            <person name="Torres Tejerizo G.A."/>
            <person name="Gonzalez P."/>
            <person name="Agostini E."/>
        </authorList>
    </citation>
    <scope>NUCLEOTIDE SEQUENCE</scope>
    <source>
        <strain evidence="1">SFC 500-1A</strain>
    </source>
</reference>
<proteinExistence type="predicted"/>
<organism evidence="1 2">
    <name type="scientific">Acinetobacter guillouiae</name>
    <name type="common">Acinetobacter genomosp. 11</name>
    <dbReference type="NCBI Taxonomy" id="106649"/>
    <lineage>
        <taxon>Bacteria</taxon>
        <taxon>Pseudomonadati</taxon>
        <taxon>Pseudomonadota</taxon>
        <taxon>Gammaproteobacteria</taxon>
        <taxon>Moraxellales</taxon>
        <taxon>Moraxellaceae</taxon>
        <taxon>Acinetobacter</taxon>
    </lineage>
</organism>
<dbReference type="RefSeq" id="WP_234622634.1">
    <property type="nucleotide sequence ID" value="NZ_JAHWXT010000001.1"/>
</dbReference>
<gene>
    <name evidence="1" type="ORF">KW868_02690</name>
</gene>
<dbReference type="EMBL" id="JAHWXT010000001">
    <property type="protein sequence ID" value="MCF0263383.1"/>
    <property type="molecule type" value="Genomic_DNA"/>
</dbReference>
<comment type="caution">
    <text evidence="1">The sequence shown here is derived from an EMBL/GenBank/DDBJ whole genome shotgun (WGS) entry which is preliminary data.</text>
</comment>
<dbReference type="AlphaFoldDB" id="A0A8X8GIJ6"/>
<name>A0A8X8GIJ6_ACIGI</name>
<evidence type="ECO:0000313" key="2">
    <source>
        <dbReference type="Proteomes" id="UP000887320"/>
    </source>
</evidence>
<protein>
    <submittedName>
        <fullName evidence="1">HK97 gp10 family phage protein</fullName>
    </submittedName>
</protein>